<accession>D1PND6</accession>
<dbReference type="Proteomes" id="UP000003438">
    <property type="component" value="Unassembled WGS sequence"/>
</dbReference>
<gene>
    <name evidence="1" type="ORF">SUBVAR_05857</name>
</gene>
<dbReference type="OrthoDB" id="9780018at2"/>
<name>D1PND6_9FIRM</name>
<evidence type="ECO:0000313" key="2">
    <source>
        <dbReference type="Proteomes" id="UP000003438"/>
    </source>
</evidence>
<dbReference type="EMBL" id="ACBY02000023">
    <property type="protein sequence ID" value="EFB76071.1"/>
    <property type="molecule type" value="Genomic_DNA"/>
</dbReference>
<proteinExistence type="predicted"/>
<comment type="caution">
    <text evidence="1">The sequence shown here is derived from an EMBL/GenBank/DDBJ whole genome shotgun (WGS) entry which is preliminary data.</text>
</comment>
<keyword evidence="2" id="KW-1185">Reference proteome</keyword>
<dbReference type="STRING" id="411471.SUBVAR_05857"/>
<reference evidence="1" key="1">
    <citation type="submission" date="2009-12" db="EMBL/GenBank/DDBJ databases">
        <authorList>
            <person name="Weinstock G."/>
            <person name="Sodergren E."/>
            <person name="Clifton S."/>
            <person name="Fulton L."/>
            <person name="Fulton B."/>
            <person name="Courtney L."/>
            <person name="Fronick C."/>
            <person name="Harrison M."/>
            <person name="Strong C."/>
            <person name="Farmer C."/>
            <person name="Delahaunty K."/>
            <person name="Markovic C."/>
            <person name="Hall O."/>
            <person name="Minx P."/>
            <person name="Tomlinson C."/>
            <person name="Mitreva M."/>
            <person name="Nelson J."/>
            <person name="Hou S."/>
            <person name="Wollam A."/>
            <person name="Pepin K.H."/>
            <person name="Johnson M."/>
            <person name="Bhonagiri V."/>
            <person name="Nash W.E."/>
            <person name="Warren W."/>
            <person name="Chinwalla A."/>
            <person name="Mardis E.R."/>
            <person name="Wilson R.K."/>
        </authorList>
    </citation>
    <scope>NUCLEOTIDE SEQUENCE [LARGE SCALE GENOMIC DNA]</scope>
    <source>
        <strain evidence="1">DSM 15176</strain>
    </source>
</reference>
<evidence type="ECO:0000313" key="1">
    <source>
        <dbReference type="EMBL" id="EFB76071.1"/>
    </source>
</evidence>
<dbReference type="NCBIfam" id="TIGR01603">
    <property type="entry name" value="maj_tail_phi13"/>
    <property type="match status" value="1"/>
</dbReference>
<sequence>MATGENKVQFNLKNVHYAVLTALSPTPTWDTPVPVPGAVSLSLEQQGEITKFYADGIVYYQSSSNNGYEGDLEMARFPEKMHQDIWGDTLSATDNVLVENANTQPNPFALLFQIDGDVNNALYCLYNCTATRPNIEGETTNESKEPKTQTCTISAVPLPDGNVRANTTSTTTEGVISAWFDSVYMPAAAGVGG</sequence>
<dbReference type="eggNOG" id="ENOG502Z7JU">
    <property type="taxonomic scope" value="Bacteria"/>
</dbReference>
<dbReference type="RefSeq" id="WP_007047231.1">
    <property type="nucleotide sequence ID" value="NZ_GG704769.1"/>
</dbReference>
<dbReference type="AlphaFoldDB" id="D1PND6"/>
<organism evidence="1 2">
    <name type="scientific">Subdoligranulum variabile DSM 15176</name>
    <dbReference type="NCBI Taxonomy" id="411471"/>
    <lineage>
        <taxon>Bacteria</taxon>
        <taxon>Bacillati</taxon>
        <taxon>Bacillota</taxon>
        <taxon>Clostridia</taxon>
        <taxon>Eubacteriales</taxon>
        <taxon>Oscillospiraceae</taxon>
        <taxon>Subdoligranulum</taxon>
    </lineage>
</organism>
<dbReference type="InterPro" id="IPR006490">
    <property type="entry name" value="Maj_tail_phi13"/>
</dbReference>
<dbReference type="HOGENOM" id="CLU_099000_0_0_9"/>
<protein>
    <submittedName>
        <fullName evidence="1">Phage major tail protein, phi13 family</fullName>
    </submittedName>
</protein>